<accession>A0ACB7HZZ4</accession>
<evidence type="ECO:0000313" key="1">
    <source>
        <dbReference type="EMBL" id="KAG8658222.1"/>
    </source>
</evidence>
<keyword evidence="2" id="KW-1185">Reference proteome</keyword>
<dbReference type="Proteomes" id="UP000091857">
    <property type="component" value="Chromosome 3"/>
</dbReference>
<dbReference type="EMBL" id="CM004389">
    <property type="protein sequence ID" value="KAG8658222.1"/>
    <property type="molecule type" value="Genomic_DNA"/>
</dbReference>
<sequence>MYNICMEYVAGGTLHDAIQRHGGQLDEPMIRLYTRDILEGLEYLHTNGVVHCDIKSKNVLISKEGAKIADFGCAKYVGKVGGTESEFSGTPAFMAPEVARGEEQGWPADMWALGCTVIEMATGTIPWTGQQNPVSALYQIGFSDKVPEFPSWLTEKGQDFLSKCLRRDPNERWTAKELLDHPFLNDLELELKEMEEFTMTSPSCVLDQDFWGSMEALQSPQGLTLEGFSNSPAERMKKLIECASPAEVPNWTWEEDDWITVRSSDTEETFDAPSVPTAFSTSDSIFYEQDLQSSFFYEDLLMEFFVENENISINSNERYDFVSEDLNSEKYNDKSCFLLSHILSVLCFKFLLLANIFLDKPTAPFLSRDDRQIQITWIKGG</sequence>
<evidence type="ECO:0000313" key="2">
    <source>
        <dbReference type="Proteomes" id="UP000091857"/>
    </source>
</evidence>
<comment type="caution">
    <text evidence="1">The sequence shown here is derived from an EMBL/GenBank/DDBJ whole genome shotgun (WGS) entry which is preliminary data.</text>
</comment>
<organism evidence="1 2">
    <name type="scientific">Manihot esculenta</name>
    <name type="common">Cassava</name>
    <name type="synonym">Jatropha manihot</name>
    <dbReference type="NCBI Taxonomy" id="3983"/>
    <lineage>
        <taxon>Eukaryota</taxon>
        <taxon>Viridiplantae</taxon>
        <taxon>Streptophyta</taxon>
        <taxon>Embryophyta</taxon>
        <taxon>Tracheophyta</taxon>
        <taxon>Spermatophyta</taxon>
        <taxon>Magnoliopsida</taxon>
        <taxon>eudicotyledons</taxon>
        <taxon>Gunneridae</taxon>
        <taxon>Pentapetalae</taxon>
        <taxon>rosids</taxon>
        <taxon>fabids</taxon>
        <taxon>Malpighiales</taxon>
        <taxon>Euphorbiaceae</taxon>
        <taxon>Crotonoideae</taxon>
        <taxon>Manihoteae</taxon>
        <taxon>Manihot</taxon>
    </lineage>
</organism>
<proteinExistence type="predicted"/>
<gene>
    <name evidence="1" type="ORF">MANES_03G132300v8</name>
</gene>
<name>A0ACB7HZZ4_MANES</name>
<protein>
    <submittedName>
        <fullName evidence="1">Uncharacterized protein</fullName>
    </submittedName>
</protein>
<reference evidence="2" key="1">
    <citation type="journal article" date="2016" name="Nat. Biotechnol.">
        <title>Sequencing wild and cultivated cassava and related species reveals extensive interspecific hybridization and genetic diversity.</title>
        <authorList>
            <person name="Bredeson J.V."/>
            <person name="Lyons J.B."/>
            <person name="Prochnik S.E."/>
            <person name="Wu G.A."/>
            <person name="Ha C.M."/>
            <person name="Edsinger-Gonzales E."/>
            <person name="Grimwood J."/>
            <person name="Schmutz J."/>
            <person name="Rabbi I.Y."/>
            <person name="Egesi C."/>
            <person name="Nauluvula P."/>
            <person name="Lebot V."/>
            <person name="Ndunguru J."/>
            <person name="Mkamilo G."/>
            <person name="Bart R.S."/>
            <person name="Setter T.L."/>
            <person name="Gleadow R.M."/>
            <person name="Kulakow P."/>
            <person name="Ferguson M.E."/>
            <person name="Rounsley S."/>
            <person name="Rokhsar D.S."/>
        </authorList>
    </citation>
    <scope>NUCLEOTIDE SEQUENCE [LARGE SCALE GENOMIC DNA]</scope>
    <source>
        <strain evidence="2">cv. AM560-2</strain>
    </source>
</reference>